<dbReference type="PANTHER" id="PTHR39335">
    <property type="entry name" value="BLL4220 PROTEIN"/>
    <property type="match status" value="1"/>
</dbReference>
<organism evidence="2 3">
    <name type="scientific">Thiobacillus denitrificans</name>
    <dbReference type="NCBI Taxonomy" id="36861"/>
    <lineage>
        <taxon>Bacteria</taxon>
        <taxon>Pseudomonadati</taxon>
        <taxon>Pseudomonadota</taxon>
        <taxon>Betaproteobacteria</taxon>
        <taxon>Nitrosomonadales</taxon>
        <taxon>Thiobacillaceae</taxon>
        <taxon>Thiobacillus</taxon>
    </lineage>
</organism>
<dbReference type="PANTHER" id="PTHR39335:SF1">
    <property type="entry name" value="BLL4220 PROTEIN"/>
    <property type="match status" value="1"/>
</dbReference>
<proteinExistence type="predicted"/>
<reference evidence="2 3" key="1">
    <citation type="journal article" date="2015" name="Appl. Environ. Microbiol.">
        <title>Aerobic and Anaerobic Thiosulfate Oxidation by a Cold-Adapted, Subglacial Chemoautotroph.</title>
        <authorList>
            <person name="Harrold Z.R."/>
            <person name="Skidmore M.L."/>
            <person name="Hamilton T.L."/>
            <person name="Desch L."/>
            <person name="Amada K."/>
            <person name="van Gelder W."/>
            <person name="Glover K."/>
            <person name="Roden E.E."/>
            <person name="Boyd E.S."/>
        </authorList>
    </citation>
    <scope>NUCLEOTIDE SEQUENCE [LARGE SCALE GENOMIC DNA]</scope>
    <source>
        <strain evidence="2 3">RG</strain>
    </source>
</reference>
<dbReference type="Pfam" id="PF03640">
    <property type="entry name" value="Lipoprotein_15"/>
    <property type="match status" value="2"/>
</dbReference>
<sequence>MNTSFSASLAALSMLVACASPYAASPAMTQMGVLTNPAGMTLYVFDKDAAGSGKSVCNGECAQKWPPLTAAASDQTSGDYAVITRDDGSMQWSFKGKPLYRWFKDQKPGDMTGDGVNNVWHTAKP</sequence>
<dbReference type="AlphaFoldDB" id="A0A106BVM6"/>
<dbReference type="GO" id="GO:0043448">
    <property type="term" value="P:alkane catabolic process"/>
    <property type="evidence" value="ECO:0007669"/>
    <property type="project" value="TreeGrafter"/>
</dbReference>
<dbReference type="Proteomes" id="UP000064243">
    <property type="component" value="Unassembled WGS sequence"/>
</dbReference>
<evidence type="ECO:0000313" key="2">
    <source>
        <dbReference type="EMBL" id="KVW99489.1"/>
    </source>
</evidence>
<dbReference type="InterPro" id="IPR005297">
    <property type="entry name" value="Lipoprotein_repeat"/>
</dbReference>
<dbReference type="OrthoDB" id="9800666at2"/>
<comment type="caution">
    <text evidence="2">The sequence shown here is derived from an EMBL/GenBank/DDBJ whole genome shotgun (WGS) entry which is preliminary data.</text>
</comment>
<keyword evidence="3" id="KW-1185">Reference proteome</keyword>
<keyword evidence="1" id="KW-0732">Signal</keyword>
<dbReference type="EMBL" id="LDUG01000005">
    <property type="protein sequence ID" value="KVW99489.1"/>
    <property type="molecule type" value="Genomic_DNA"/>
</dbReference>
<dbReference type="PATRIC" id="fig|36861.3.peg.2846"/>
<evidence type="ECO:0000256" key="1">
    <source>
        <dbReference type="SAM" id="SignalP"/>
    </source>
</evidence>
<feature type="chain" id="PRO_5007125768" description="Lipoprotein" evidence="1">
    <location>
        <begin position="20"/>
        <end position="125"/>
    </location>
</feature>
<dbReference type="PIRSF" id="PIRSF029720">
    <property type="entry name" value="UCP029720"/>
    <property type="match status" value="1"/>
</dbReference>
<dbReference type="InterPro" id="IPR014558">
    <property type="entry name" value="UCP029720"/>
</dbReference>
<gene>
    <name evidence="2" type="ORF">ABW22_01505</name>
</gene>
<feature type="signal peptide" evidence="1">
    <location>
        <begin position="1"/>
        <end position="19"/>
    </location>
</feature>
<name>A0A106BVM6_THIDE</name>
<protein>
    <recommendedName>
        <fullName evidence="4">Lipoprotein</fullName>
    </recommendedName>
</protein>
<evidence type="ECO:0000313" key="3">
    <source>
        <dbReference type="Proteomes" id="UP000064243"/>
    </source>
</evidence>
<dbReference type="RefSeq" id="WP_059751262.1">
    <property type="nucleotide sequence ID" value="NZ_LDUG01000005.1"/>
</dbReference>
<evidence type="ECO:0008006" key="4">
    <source>
        <dbReference type="Google" id="ProtNLM"/>
    </source>
</evidence>
<accession>A0A106BVM6</accession>